<keyword evidence="2" id="KW-1133">Transmembrane helix</keyword>
<gene>
    <name evidence="3" type="ORF">AAA083_10770</name>
</gene>
<reference evidence="3 4" key="1">
    <citation type="submission" date="2024-04" db="EMBL/GenBank/DDBJ databases">
        <title>Human intestinal bacterial collection.</title>
        <authorList>
            <person name="Pauvert C."/>
            <person name="Hitch T.C.A."/>
            <person name="Clavel T."/>
        </authorList>
    </citation>
    <scope>NUCLEOTIDE SEQUENCE [LARGE SCALE GENOMIC DNA]</scope>
    <source>
        <strain evidence="3 4">CLA-KB-H42</strain>
    </source>
</reference>
<protein>
    <submittedName>
        <fullName evidence="3">Uncharacterized protein</fullName>
    </submittedName>
</protein>
<evidence type="ECO:0000313" key="4">
    <source>
        <dbReference type="Proteomes" id="UP001487305"/>
    </source>
</evidence>
<feature type="compositionally biased region" description="Basic residues" evidence="1">
    <location>
        <begin position="1"/>
        <end position="18"/>
    </location>
</feature>
<sequence length="426" mass="45678">MGRKNKHTKLSHAAHIKRHTEGTSNELSFSVLDAAKNAADAGEGLDSKAKVPRFGGIPLFTLPGKKKLHTTPQKEDALPLPSKGPVGMPAQLSSPIPVAPEAKTKKYEPPVDEIARRKMRRRVRNGLAIGVVAIALVALAATGASFLYKEYTDHTERVTYLEAALSDLMKADEITVEMDSVITGEMSDEDAARVPAIEERLPDAAALLDSAEASVQAAESESNSSEEKEAIATARASIAARRDMISQGPILMDTAASAKEASDIVEVAWAEVIRADNLARDAAALIADTTMENVEASKAKSIEAKELFSDARVQFENAAQEYPSANLSAHIEYIEKRIAAMDYAIASDDAILAYDKDTAASQNDAYNQVDQEAAALAETLSDSPSDQVRSAYLRDIEEPGKLYSEARSVAATADAFIRDYLGSNGK</sequence>
<keyword evidence="2" id="KW-0812">Transmembrane</keyword>
<organism evidence="3 4">
    <name type="scientific">Raoultibacter massiliensis</name>
    <dbReference type="NCBI Taxonomy" id="1852371"/>
    <lineage>
        <taxon>Bacteria</taxon>
        <taxon>Bacillati</taxon>
        <taxon>Actinomycetota</taxon>
        <taxon>Coriobacteriia</taxon>
        <taxon>Eggerthellales</taxon>
        <taxon>Eggerthellaceae</taxon>
        <taxon>Raoultibacter</taxon>
    </lineage>
</organism>
<keyword evidence="2" id="KW-0472">Membrane</keyword>
<keyword evidence="4" id="KW-1185">Reference proteome</keyword>
<comment type="caution">
    <text evidence="3">The sequence shown here is derived from an EMBL/GenBank/DDBJ whole genome shotgun (WGS) entry which is preliminary data.</text>
</comment>
<dbReference type="Proteomes" id="UP001487305">
    <property type="component" value="Unassembled WGS sequence"/>
</dbReference>
<proteinExistence type="predicted"/>
<accession>A0ABV1JEF0</accession>
<dbReference type="EMBL" id="JBBNOP010000009">
    <property type="protein sequence ID" value="MEQ3363458.1"/>
    <property type="molecule type" value="Genomic_DNA"/>
</dbReference>
<evidence type="ECO:0000256" key="2">
    <source>
        <dbReference type="SAM" id="Phobius"/>
    </source>
</evidence>
<evidence type="ECO:0000313" key="3">
    <source>
        <dbReference type="EMBL" id="MEQ3363458.1"/>
    </source>
</evidence>
<feature type="region of interest" description="Disordered" evidence="1">
    <location>
        <begin position="65"/>
        <end position="85"/>
    </location>
</feature>
<name>A0ABV1JEF0_9ACTN</name>
<feature type="region of interest" description="Disordered" evidence="1">
    <location>
        <begin position="1"/>
        <end position="23"/>
    </location>
</feature>
<dbReference type="RefSeq" id="WP_349227685.1">
    <property type="nucleotide sequence ID" value="NZ_JBBNOP010000009.1"/>
</dbReference>
<evidence type="ECO:0000256" key="1">
    <source>
        <dbReference type="SAM" id="MobiDB-lite"/>
    </source>
</evidence>
<feature type="transmembrane region" description="Helical" evidence="2">
    <location>
        <begin position="126"/>
        <end position="148"/>
    </location>
</feature>